<dbReference type="AlphaFoldDB" id="A0ABD4XGF8"/>
<dbReference type="EMBL" id="JARCJK010000022">
    <property type="protein sequence ID" value="MDE4168157.1"/>
    <property type="molecule type" value="Genomic_DNA"/>
</dbReference>
<reference evidence="1 2" key="1">
    <citation type="submission" date="2023-02" db="EMBL/GenBank/DDBJ databases">
        <title>Population genomics of bacteria associated with diatom.</title>
        <authorList>
            <person name="Xie J."/>
            <person name="Wang H."/>
        </authorList>
    </citation>
    <scope>NUCLEOTIDE SEQUENCE [LARGE SCALE GENOMIC DNA]</scope>
    <source>
        <strain evidence="1 2">PT47_8</strain>
    </source>
</reference>
<dbReference type="Pfam" id="PF05621">
    <property type="entry name" value="TniB"/>
    <property type="match status" value="1"/>
</dbReference>
<keyword evidence="1" id="KW-0547">Nucleotide-binding</keyword>
<dbReference type="GO" id="GO:0005524">
    <property type="term" value="F:ATP binding"/>
    <property type="evidence" value="ECO:0007669"/>
    <property type="project" value="UniProtKB-KW"/>
</dbReference>
<organism evidence="1 2">
    <name type="scientific">Phaeobacter gallaeciensis</name>
    <dbReference type="NCBI Taxonomy" id="60890"/>
    <lineage>
        <taxon>Bacteria</taxon>
        <taxon>Pseudomonadati</taxon>
        <taxon>Pseudomonadota</taxon>
        <taxon>Alphaproteobacteria</taxon>
        <taxon>Rhodobacterales</taxon>
        <taxon>Roseobacteraceae</taxon>
        <taxon>Phaeobacter</taxon>
    </lineage>
</organism>
<gene>
    <name evidence="1" type="ORF">PXK24_20945</name>
</gene>
<dbReference type="Proteomes" id="UP001218364">
    <property type="component" value="Unassembled WGS sequence"/>
</dbReference>
<accession>A0ABD4XGF8</accession>
<dbReference type="RefSeq" id="WP_274840307.1">
    <property type="nucleotide sequence ID" value="NZ_JARCJF010000022.1"/>
</dbReference>
<protein>
    <submittedName>
        <fullName evidence="1">ATP-binding protein</fullName>
    </submittedName>
</protein>
<keyword evidence="1" id="KW-0067">ATP-binding</keyword>
<sequence>MTDYYVKASNAGHFEARGLMVTGESRVGKTSETVKLVEEFNASQTEMPNGMPGKILYCKLDGSVSWKDLGQKTLEKLGYPVSPRRTQSEIWGLVRHHSREHGVIGFYYDECQHVFTPGAKSNRIFLDSFKSLMKEPEWPLILILSGVPVLATYVNSEEQLSHLLAPVHFDEISLGKSADPGKDPDMIELNKLVYAYADHGGINVDDLVDVDFLERLDFACASRWGLVIELLIRAFGLCRFRGVSVASVDIFAEAYAQNSRLPLELSPFTAPDYRDTLDSAKLMEMLQNE</sequence>
<proteinExistence type="predicted"/>
<evidence type="ECO:0000313" key="2">
    <source>
        <dbReference type="Proteomes" id="UP001218364"/>
    </source>
</evidence>
<evidence type="ECO:0000313" key="1">
    <source>
        <dbReference type="EMBL" id="MDE4168157.1"/>
    </source>
</evidence>
<name>A0ABD4XGF8_9RHOB</name>
<dbReference type="InterPro" id="IPR008868">
    <property type="entry name" value="TniB"/>
</dbReference>
<comment type="caution">
    <text evidence="1">The sequence shown here is derived from an EMBL/GenBank/DDBJ whole genome shotgun (WGS) entry which is preliminary data.</text>
</comment>